<keyword evidence="2" id="KW-0732">Signal</keyword>
<dbReference type="RefSeq" id="XP_763236.1">
    <property type="nucleotide sequence ID" value="XM_758143.1"/>
</dbReference>
<keyword evidence="4" id="KW-1185">Reference proteome</keyword>
<dbReference type="KEGG" id="tpv:TP03_0218"/>
<feature type="signal peptide" evidence="2">
    <location>
        <begin position="1"/>
        <end position="22"/>
    </location>
</feature>
<accession>Q4MZ85</accession>
<gene>
    <name evidence="3" type="ordered locus">TP03_0218</name>
</gene>
<feature type="compositionally biased region" description="Low complexity" evidence="1">
    <location>
        <begin position="222"/>
        <end position="256"/>
    </location>
</feature>
<reference evidence="3 4" key="1">
    <citation type="journal article" date="2005" name="Science">
        <title>Genome sequence of Theileria parva, a bovine pathogen that transforms lymphocytes.</title>
        <authorList>
            <person name="Gardner M.J."/>
            <person name="Bishop R."/>
            <person name="Shah T."/>
            <person name="de Villiers E.P."/>
            <person name="Carlton J.M."/>
            <person name="Hall N."/>
            <person name="Ren Q."/>
            <person name="Paulsen I.T."/>
            <person name="Pain A."/>
            <person name="Berriman M."/>
            <person name="Wilson R.J.M."/>
            <person name="Sato S."/>
            <person name="Ralph S.A."/>
            <person name="Mann D.J."/>
            <person name="Xiong Z."/>
            <person name="Shallom S.J."/>
            <person name="Weidman J."/>
            <person name="Jiang L."/>
            <person name="Lynn J."/>
            <person name="Weaver B."/>
            <person name="Shoaibi A."/>
            <person name="Domingo A.R."/>
            <person name="Wasawo D."/>
            <person name="Crabtree J."/>
            <person name="Wortman J.R."/>
            <person name="Haas B."/>
            <person name="Angiuoli S.V."/>
            <person name="Creasy T.H."/>
            <person name="Lu C."/>
            <person name="Suh B."/>
            <person name="Silva J.C."/>
            <person name="Utterback T.R."/>
            <person name="Feldblyum T.V."/>
            <person name="Pertea M."/>
            <person name="Allen J."/>
            <person name="Nierman W.C."/>
            <person name="Taracha E.L.N."/>
            <person name="Salzberg S.L."/>
            <person name="White O.R."/>
            <person name="Fitzhugh H.A."/>
            <person name="Morzaria S."/>
            <person name="Venter J.C."/>
            <person name="Fraser C.M."/>
            <person name="Nene V."/>
        </authorList>
    </citation>
    <scope>NUCLEOTIDE SEQUENCE [LARGE SCALE GENOMIC DNA]</scope>
    <source>
        <strain evidence="3 4">Muguga</strain>
    </source>
</reference>
<sequence>MKFGILIFIAVLGSCPYYSVHGGCCGGKSTETTDGTAVTLDIKKTSSTNAFECSEKNDIRTYTPKNNKLFSKIVKGNSEIWTAHPNDQAVKVVIKVQNNNEKHLAILLNTLKFVLLEKDGNNLKDVTSKKHDVSKLKFFGDNDKELTTSDYKIDLVKLSYTVIFNDNVKCKKIMLGDKDLWKSTDFSNFETFKELLLGLISNDFFLRKSEKEFKKIEFKHSTTTTTTPTGTGQTTTTPTGQTTTTPTGQTGTTPASGGQGGTTQGTPTPATPAGQTGTGTRSTPATTTPASTTT</sequence>
<dbReference type="VEuPathDB" id="PiroplasmaDB:TpMuguga_03g00218"/>
<name>Q4MZ85_THEPA</name>
<protein>
    <submittedName>
        <fullName evidence="3">Uncharacterized protein</fullName>
    </submittedName>
</protein>
<dbReference type="InterPro" id="IPR007480">
    <property type="entry name" value="DUF529"/>
</dbReference>
<proteinExistence type="predicted"/>
<dbReference type="Proteomes" id="UP000001949">
    <property type="component" value="Unassembled WGS sequence"/>
</dbReference>
<feature type="region of interest" description="Disordered" evidence="1">
    <location>
        <begin position="222"/>
        <end position="294"/>
    </location>
</feature>
<feature type="compositionally biased region" description="Low complexity" evidence="1">
    <location>
        <begin position="264"/>
        <end position="294"/>
    </location>
</feature>
<dbReference type="EMBL" id="AAGK01000005">
    <property type="protein sequence ID" value="EAN30953.1"/>
    <property type="molecule type" value="Genomic_DNA"/>
</dbReference>
<evidence type="ECO:0000256" key="1">
    <source>
        <dbReference type="SAM" id="MobiDB-lite"/>
    </source>
</evidence>
<evidence type="ECO:0000313" key="3">
    <source>
        <dbReference type="EMBL" id="EAN30953.1"/>
    </source>
</evidence>
<dbReference type="Pfam" id="PF04385">
    <property type="entry name" value="FAINT"/>
    <property type="match status" value="2"/>
</dbReference>
<dbReference type="GeneID" id="3500149"/>
<evidence type="ECO:0000256" key="2">
    <source>
        <dbReference type="SAM" id="SignalP"/>
    </source>
</evidence>
<dbReference type="AlphaFoldDB" id="Q4MZ85"/>
<organism evidence="3 4">
    <name type="scientific">Theileria parva</name>
    <name type="common">East coast fever infection agent</name>
    <dbReference type="NCBI Taxonomy" id="5875"/>
    <lineage>
        <taxon>Eukaryota</taxon>
        <taxon>Sar</taxon>
        <taxon>Alveolata</taxon>
        <taxon>Apicomplexa</taxon>
        <taxon>Aconoidasida</taxon>
        <taxon>Piroplasmida</taxon>
        <taxon>Theileriidae</taxon>
        <taxon>Theileria</taxon>
    </lineage>
</organism>
<comment type="caution">
    <text evidence="3">The sequence shown here is derived from an EMBL/GenBank/DDBJ whole genome shotgun (WGS) entry which is preliminary data.</text>
</comment>
<dbReference type="InParanoid" id="Q4MZ85"/>
<dbReference type="PROSITE" id="PS51257">
    <property type="entry name" value="PROKAR_LIPOPROTEIN"/>
    <property type="match status" value="1"/>
</dbReference>
<evidence type="ECO:0000313" key="4">
    <source>
        <dbReference type="Proteomes" id="UP000001949"/>
    </source>
</evidence>
<feature type="chain" id="PRO_5004240837" evidence="2">
    <location>
        <begin position="23"/>
        <end position="294"/>
    </location>
</feature>